<feature type="domain" description="Thiamine pyrophosphate enzyme TPP-binding" evidence="5">
    <location>
        <begin position="45"/>
        <end position="192"/>
    </location>
</feature>
<keyword evidence="1" id="KW-0560">Oxidoreductase</keyword>
<dbReference type="Proteomes" id="UP000886069">
    <property type="component" value="Unassembled WGS sequence"/>
</dbReference>
<keyword evidence="2" id="KW-0786">Thiamine pyrophosphate</keyword>
<dbReference type="Gene3D" id="3.40.920.10">
    <property type="entry name" value="Pyruvate-ferredoxin oxidoreductase, PFOR, domain III"/>
    <property type="match status" value="1"/>
</dbReference>
<evidence type="ECO:0000256" key="3">
    <source>
        <dbReference type="SAM" id="Phobius"/>
    </source>
</evidence>
<evidence type="ECO:0000259" key="4">
    <source>
        <dbReference type="Pfam" id="PF01558"/>
    </source>
</evidence>
<gene>
    <name evidence="6" type="ORF">ENO08_08110</name>
</gene>
<dbReference type="InterPro" id="IPR000399">
    <property type="entry name" value="TPP-bd_CS"/>
</dbReference>
<dbReference type="Pfam" id="PF01558">
    <property type="entry name" value="POR"/>
    <property type="match status" value="1"/>
</dbReference>
<comment type="caution">
    <text evidence="6">The sequence shown here is derived from an EMBL/GenBank/DDBJ whole genome shotgun (WGS) entry which is preliminary data.</text>
</comment>
<dbReference type="PANTHER" id="PTHR48084">
    <property type="entry name" value="2-OXOGLUTARATE OXIDOREDUCTASE SUBUNIT KORB-RELATED"/>
    <property type="match status" value="1"/>
</dbReference>
<evidence type="ECO:0000313" key="6">
    <source>
        <dbReference type="EMBL" id="HER44408.1"/>
    </source>
</evidence>
<dbReference type="InterPro" id="IPR029061">
    <property type="entry name" value="THDP-binding"/>
</dbReference>
<dbReference type="InterPro" id="IPR019752">
    <property type="entry name" value="Pyrv/ketoisovalerate_OxRed_cat"/>
</dbReference>
<reference evidence="6" key="1">
    <citation type="journal article" date="2020" name="mSystems">
        <title>Genome- and Community-Level Interaction Insights into Carbon Utilization and Element Cycling Functions of Hydrothermarchaeota in Hydrothermal Sediment.</title>
        <authorList>
            <person name="Zhou Z."/>
            <person name="Liu Y."/>
            <person name="Xu W."/>
            <person name="Pan J."/>
            <person name="Luo Z.H."/>
            <person name="Li M."/>
        </authorList>
    </citation>
    <scope>NUCLEOTIDE SEQUENCE [LARGE SCALE GENOMIC DNA]</scope>
    <source>
        <strain evidence="6">SpSt-1233</strain>
    </source>
</reference>
<dbReference type="InterPro" id="IPR051457">
    <property type="entry name" value="2-oxoacid:Fd_oxidoreductase"/>
</dbReference>
<dbReference type="GO" id="GO:0000287">
    <property type="term" value="F:magnesium ion binding"/>
    <property type="evidence" value="ECO:0007669"/>
    <property type="project" value="InterPro"/>
</dbReference>
<dbReference type="Gene3D" id="3.40.50.970">
    <property type="match status" value="1"/>
</dbReference>
<keyword evidence="3" id="KW-0812">Transmembrane</keyword>
<evidence type="ECO:0000259" key="5">
    <source>
        <dbReference type="Pfam" id="PF02775"/>
    </source>
</evidence>
<protein>
    <recommendedName>
        <fullName evidence="7">Thiamine pyrophosphate enzyme TPP-binding domain-containing protein</fullName>
    </recommendedName>
</protein>
<dbReference type="SUPFAM" id="SSF53323">
    <property type="entry name" value="Pyruvate-ferredoxin oxidoreductase, PFOR, domain III"/>
    <property type="match status" value="1"/>
</dbReference>
<accession>A0A7V2AWA1</accession>
<evidence type="ECO:0000256" key="2">
    <source>
        <dbReference type="ARBA" id="ARBA00023052"/>
    </source>
</evidence>
<feature type="domain" description="Pyruvate/ketoisovalerate oxidoreductase catalytic" evidence="4">
    <location>
        <begin position="269"/>
        <end position="407"/>
    </location>
</feature>
<dbReference type="GO" id="GO:0045333">
    <property type="term" value="P:cellular respiration"/>
    <property type="evidence" value="ECO:0007669"/>
    <property type="project" value="UniProtKB-ARBA"/>
</dbReference>
<name>A0A7V2AWA1_UNCEI</name>
<proteinExistence type="predicted"/>
<dbReference type="EMBL" id="DSEC01000583">
    <property type="protein sequence ID" value="HER44408.1"/>
    <property type="molecule type" value="Genomic_DNA"/>
</dbReference>
<dbReference type="GO" id="GO:0016625">
    <property type="term" value="F:oxidoreductase activity, acting on the aldehyde or oxo group of donors, iron-sulfur protein as acceptor"/>
    <property type="evidence" value="ECO:0007669"/>
    <property type="project" value="UniProtKB-ARBA"/>
</dbReference>
<evidence type="ECO:0000256" key="1">
    <source>
        <dbReference type="ARBA" id="ARBA00023002"/>
    </source>
</evidence>
<feature type="transmembrane region" description="Helical" evidence="3">
    <location>
        <begin position="382"/>
        <end position="404"/>
    </location>
</feature>
<keyword evidence="3" id="KW-1133">Transmembrane helix</keyword>
<dbReference type="InterPro" id="IPR011766">
    <property type="entry name" value="TPP_enzyme_TPP-bd"/>
</dbReference>
<dbReference type="GO" id="GO:0030976">
    <property type="term" value="F:thiamine pyrophosphate binding"/>
    <property type="evidence" value="ECO:0007669"/>
    <property type="project" value="InterPro"/>
</dbReference>
<sequence length="430" mass="45768">MASPYLDPRELPFCKGCSHHLIAKATDRALEKLGLDPLDIVIVTDIGCHGIIDARLNTHTVHGLHGRSIAIGAGISAALADPSKKVIVFIGDGGSTIGMSHLIGAARRNFDMTVVVHNNMLYGMTGGQRSDLTPGSFLTRSAIEGFTEQPLDLLKLARDSGAAYASRITASGDFSDKLAEAIRTRGFSMVEVLEICPSYGIKQNRDLRIADMDERFSLALETHVDDKAVAARINRREEVASLLDQLRPVEVRHGHSLDRPVTVLLGGSAGEGAQVAADIFSAAAISCGLEVTRKGNYPVTVGTGYSAAEVIISPEKIEFAGIRNVDWALVSSGDGMAYLTRQIGMMSAGRVLADSGLEAPSTRATVLRGDFRGAVHPKEVNLLMLLVMLGLSGIFPVEALLSAIKENRIGGKTDVDRLLGSAKEIQAGMM</sequence>
<dbReference type="InterPro" id="IPR002869">
    <property type="entry name" value="Pyrv_flavodox_OxRed_cen"/>
</dbReference>
<evidence type="ECO:0008006" key="7">
    <source>
        <dbReference type="Google" id="ProtNLM"/>
    </source>
</evidence>
<dbReference type="SUPFAM" id="SSF52518">
    <property type="entry name" value="Thiamin diphosphate-binding fold (THDP-binding)"/>
    <property type="match status" value="1"/>
</dbReference>
<organism evidence="6">
    <name type="scientific">Eiseniibacteriota bacterium</name>
    <dbReference type="NCBI Taxonomy" id="2212470"/>
    <lineage>
        <taxon>Bacteria</taxon>
        <taxon>Candidatus Eiseniibacteriota</taxon>
    </lineage>
</organism>
<keyword evidence="3" id="KW-0472">Membrane</keyword>
<dbReference type="PANTHER" id="PTHR48084:SF4">
    <property type="entry name" value="2-OXOGLUTARATE OXIDOREDUCTASE SUBUNIT KORB"/>
    <property type="match status" value="1"/>
</dbReference>
<dbReference type="Pfam" id="PF02775">
    <property type="entry name" value="TPP_enzyme_C"/>
    <property type="match status" value="1"/>
</dbReference>
<dbReference type="AlphaFoldDB" id="A0A7V2AWA1"/>
<dbReference type="PROSITE" id="PS00187">
    <property type="entry name" value="TPP_ENZYMES"/>
    <property type="match status" value="1"/>
</dbReference>